<dbReference type="AlphaFoldDB" id="A0A1Z4LVJ4"/>
<evidence type="ECO:0000313" key="1">
    <source>
        <dbReference type="EMBL" id="BAY85108.1"/>
    </source>
</evidence>
<gene>
    <name evidence="1" type="ORF">NIES267_46060</name>
</gene>
<evidence type="ECO:0000313" key="2">
    <source>
        <dbReference type="Proteomes" id="UP000218418"/>
    </source>
</evidence>
<dbReference type="OrthoDB" id="518169at2"/>
<dbReference type="EMBL" id="AP018227">
    <property type="protein sequence ID" value="BAY85108.1"/>
    <property type="molecule type" value="Genomic_DNA"/>
</dbReference>
<organism evidence="1 2">
    <name type="scientific">Calothrix parasitica NIES-267</name>
    <dbReference type="NCBI Taxonomy" id="1973488"/>
    <lineage>
        <taxon>Bacteria</taxon>
        <taxon>Bacillati</taxon>
        <taxon>Cyanobacteriota</taxon>
        <taxon>Cyanophyceae</taxon>
        <taxon>Nostocales</taxon>
        <taxon>Calotrichaceae</taxon>
        <taxon>Calothrix</taxon>
    </lineage>
</organism>
<keyword evidence="2" id="KW-1185">Reference proteome</keyword>
<name>A0A1Z4LVJ4_9CYAN</name>
<reference evidence="1 2" key="1">
    <citation type="submission" date="2017-06" db="EMBL/GenBank/DDBJ databases">
        <title>Genome sequencing of cyanobaciteial culture collection at National Institute for Environmental Studies (NIES).</title>
        <authorList>
            <person name="Hirose Y."/>
            <person name="Shimura Y."/>
            <person name="Fujisawa T."/>
            <person name="Nakamura Y."/>
            <person name="Kawachi M."/>
        </authorList>
    </citation>
    <scope>NUCLEOTIDE SEQUENCE [LARGE SCALE GENOMIC DNA]</scope>
    <source>
        <strain evidence="1 2">NIES-267</strain>
    </source>
</reference>
<proteinExistence type="predicted"/>
<dbReference type="Proteomes" id="UP000218418">
    <property type="component" value="Chromosome"/>
</dbReference>
<protein>
    <submittedName>
        <fullName evidence="1">Uncharacterized protein</fullName>
    </submittedName>
</protein>
<accession>A0A1Z4LVJ4</accession>
<sequence>MVKDMSIDCQKRLDKFIESVEAAQKLQNDIVRYGLEAAYKYAEDVDGDWLEKWDEDETPQTNFVESVTTFLESDDWVAVSVRKQLQGKSLCEIATQLEDCLRLSESENRVFAIKTVLVESTNYGKINRTFSDESDTVDLLDLAEQLVKRLERIFEKK</sequence>